<evidence type="ECO:0000259" key="4">
    <source>
        <dbReference type="PROSITE" id="PS50137"/>
    </source>
</evidence>
<evidence type="ECO:0000256" key="2">
    <source>
        <dbReference type="PROSITE-ProRule" id="PRU00266"/>
    </source>
</evidence>
<dbReference type="SMART" id="SM00535">
    <property type="entry name" value="RIBOc"/>
    <property type="match status" value="1"/>
</dbReference>
<dbReference type="HOGENOM" id="CLU_056047_1_0_1"/>
<dbReference type="AlphaFoldDB" id="A0A0C3BPV2"/>
<dbReference type="STRING" id="765440.A0A0C3BPV2"/>
<sequence length="322" mass="35646">MSNALKRCRSQPYVKSRIADIPQLRGDIVLQVFTHKSLDFPGSSQKAFGNNARLAELGQQALELAVTDTLFHLKHPLLDVEEIARHRDGLLADDSIEHWVNSYDLRQKVRCLPEVVPLLDTAEERRFLFNSYVGAVCVQDGAQAVQNWIAQLIRPDCSEREKTVEAELEGSRASSPTPPPSKRMKSELLYVTVSQGRIQAPVVPPRFSSALPQFLNSSTAQPLPESRPSSPPPQPTHQPNPLTPARPNTQFLPMFNQAAMQRRVKVAYETSSTGPAHALTWHARCIVNDILKGQGDGVSKQLAKEAAARQAYYAMGWAPNAS</sequence>
<feature type="region of interest" description="Disordered" evidence="3">
    <location>
        <begin position="217"/>
        <end position="249"/>
    </location>
</feature>
<feature type="region of interest" description="Disordered" evidence="3">
    <location>
        <begin position="163"/>
        <end position="184"/>
    </location>
</feature>
<dbReference type="GO" id="GO:0004525">
    <property type="term" value="F:ribonuclease III activity"/>
    <property type="evidence" value="ECO:0007669"/>
    <property type="project" value="InterPro"/>
</dbReference>
<keyword evidence="1 2" id="KW-0694">RNA-binding</keyword>
<evidence type="ECO:0000313" key="6">
    <source>
        <dbReference type="Proteomes" id="UP000054166"/>
    </source>
</evidence>
<dbReference type="Pfam" id="PF00035">
    <property type="entry name" value="dsrm"/>
    <property type="match status" value="1"/>
</dbReference>
<dbReference type="InterPro" id="IPR036389">
    <property type="entry name" value="RNase_III_sf"/>
</dbReference>
<reference evidence="5 6" key="1">
    <citation type="submission" date="2014-04" db="EMBL/GenBank/DDBJ databases">
        <authorList>
            <consortium name="DOE Joint Genome Institute"/>
            <person name="Kuo A."/>
            <person name="Tarkka M."/>
            <person name="Buscot F."/>
            <person name="Kohler A."/>
            <person name="Nagy L.G."/>
            <person name="Floudas D."/>
            <person name="Copeland A."/>
            <person name="Barry K.W."/>
            <person name="Cichocki N."/>
            <person name="Veneault-Fourrey C."/>
            <person name="LaButti K."/>
            <person name="Lindquist E.A."/>
            <person name="Lipzen A."/>
            <person name="Lundell T."/>
            <person name="Morin E."/>
            <person name="Murat C."/>
            <person name="Sun H."/>
            <person name="Tunlid A."/>
            <person name="Henrissat B."/>
            <person name="Grigoriev I.V."/>
            <person name="Hibbett D.S."/>
            <person name="Martin F."/>
            <person name="Nordberg H.P."/>
            <person name="Cantor M.N."/>
            <person name="Hua S.X."/>
        </authorList>
    </citation>
    <scope>NUCLEOTIDE SEQUENCE [LARGE SCALE GENOMIC DNA]</scope>
    <source>
        <strain evidence="5 6">F 1598</strain>
    </source>
</reference>
<dbReference type="InterPro" id="IPR014720">
    <property type="entry name" value="dsRBD_dom"/>
</dbReference>
<dbReference type="GO" id="GO:0006396">
    <property type="term" value="P:RNA processing"/>
    <property type="evidence" value="ECO:0007669"/>
    <property type="project" value="InterPro"/>
</dbReference>
<dbReference type="PROSITE" id="PS50137">
    <property type="entry name" value="DS_RBD"/>
    <property type="match status" value="1"/>
</dbReference>
<accession>A0A0C3BPV2</accession>
<dbReference type="InterPro" id="IPR000999">
    <property type="entry name" value="RNase_III_dom"/>
</dbReference>
<dbReference type="Gene3D" id="1.10.1520.10">
    <property type="entry name" value="Ribonuclease III domain"/>
    <property type="match status" value="1"/>
</dbReference>
<dbReference type="CDD" id="cd00048">
    <property type="entry name" value="DSRM_SF"/>
    <property type="match status" value="1"/>
</dbReference>
<gene>
    <name evidence="5" type="ORF">PILCRDRAFT_2775</name>
</gene>
<proteinExistence type="predicted"/>
<dbReference type="Gene3D" id="3.30.160.20">
    <property type="match status" value="1"/>
</dbReference>
<keyword evidence="6" id="KW-1185">Reference proteome</keyword>
<evidence type="ECO:0000313" key="5">
    <source>
        <dbReference type="EMBL" id="KIM88548.1"/>
    </source>
</evidence>
<feature type="domain" description="DRBM" evidence="4">
    <location>
        <begin position="250"/>
        <end position="317"/>
    </location>
</feature>
<feature type="compositionally biased region" description="Pro residues" evidence="3">
    <location>
        <begin position="229"/>
        <end position="244"/>
    </location>
</feature>
<evidence type="ECO:0000256" key="1">
    <source>
        <dbReference type="ARBA" id="ARBA00022884"/>
    </source>
</evidence>
<dbReference type="EMBL" id="KN832976">
    <property type="protein sequence ID" value="KIM88548.1"/>
    <property type="molecule type" value="Genomic_DNA"/>
</dbReference>
<name>A0A0C3BPV2_PILCF</name>
<organism evidence="5 6">
    <name type="scientific">Piloderma croceum (strain F 1598)</name>
    <dbReference type="NCBI Taxonomy" id="765440"/>
    <lineage>
        <taxon>Eukaryota</taxon>
        <taxon>Fungi</taxon>
        <taxon>Dikarya</taxon>
        <taxon>Basidiomycota</taxon>
        <taxon>Agaricomycotina</taxon>
        <taxon>Agaricomycetes</taxon>
        <taxon>Agaricomycetidae</taxon>
        <taxon>Atheliales</taxon>
        <taxon>Atheliaceae</taxon>
        <taxon>Piloderma</taxon>
    </lineage>
</organism>
<dbReference type="CDD" id="cd00593">
    <property type="entry name" value="RIBOc"/>
    <property type="match status" value="1"/>
</dbReference>
<evidence type="ECO:0000256" key="3">
    <source>
        <dbReference type="SAM" id="MobiDB-lite"/>
    </source>
</evidence>
<dbReference type="SUPFAM" id="SSF54768">
    <property type="entry name" value="dsRNA-binding domain-like"/>
    <property type="match status" value="1"/>
</dbReference>
<reference evidence="6" key="2">
    <citation type="submission" date="2015-01" db="EMBL/GenBank/DDBJ databases">
        <title>Evolutionary Origins and Diversification of the Mycorrhizal Mutualists.</title>
        <authorList>
            <consortium name="DOE Joint Genome Institute"/>
            <consortium name="Mycorrhizal Genomics Consortium"/>
            <person name="Kohler A."/>
            <person name="Kuo A."/>
            <person name="Nagy L.G."/>
            <person name="Floudas D."/>
            <person name="Copeland A."/>
            <person name="Barry K.W."/>
            <person name="Cichocki N."/>
            <person name="Veneault-Fourrey C."/>
            <person name="LaButti K."/>
            <person name="Lindquist E.A."/>
            <person name="Lipzen A."/>
            <person name="Lundell T."/>
            <person name="Morin E."/>
            <person name="Murat C."/>
            <person name="Riley R."/>
            <person name="Ohm R."/>
            <person name="Sun H."/>
            <person name="Tunlid A."/>
            <person name="Henrissat B."/>
            <person name="Grigoriev I.V."/>
            <person name="Hibbett D.S."/>
            <person name="Martin F."/>
        </authorList>
    </citation>
    <scope>NUCLEOTIDE SEQUENCE [LARGE SCALE GENOMIC DNA]</scope>
    <source>
        <strain evidence="6">F 1598</strain>
    </source>
</reference>
<dbReference type="SUPFAM" id="SSF69065">
    <property type="entry name" value="RNase III domain-like"/>
    <property type="match status" value="1"/>
</dbReference>
<dbReference type="GO" id="GO:0003723">
    <property type="term" value="F:RNA binding"/>
    <property type="evidence" value="ECO:0007669"/>
    <property type="project" value="UniProtKB-UniRule"/>
</dbReference>
<dbReference type="SMART" id="SM00358">
    <property type="entry name" value="DSRM"/>
    <property type="match status" value="1"/>
</dbReference>
<dbReference type="InParanoid" id="A0A0C3BPV2"/>
<protein>
    <recommendedName>
        <fullName evidence="4">DRBM domain-containing protein</fullName>
    </recommendedName>
</protein>
<dbReference type="Proteomes" id="UP000054166">
    <property type="component" value="Unassembled WGS sequence"/>
</dbReference>
<dbReference type="OrthoDB" id="2392202at2759"/>